<accession>A0ABM6Q2C9</accession>
<dbReference type="PANTHER" id="PTHR11364:SF27">
    <property type="entry name" value="SULFURTRANSFERASE"/>
    <property type="match status" value="1"/>
</dbReference>
<evidence type="ECO:0000313" key="5">
    <source>
        <dbReference type="Proteomes" id="UP000232721"/>
    </source>
</evidence>
<evidence type="ECO:0000256" key="2">
    <source>
        <dbReference type="ARBA" id="ARBA00022737"/>
    </source>
</evidence>
<feature type="domain" description="Rhodanese" evidence="3">
    <location>
        <begin position="20"/>
        <end position="138"/>
    </location>
</feature>
<dbReference type="CDD" id="cd01448">
    <property type="entry name" value="TST_Repeat_1"/>
    <property type="match status" value="1"/>
</dbReference>
<dbReference type="InterPro" id="IPR001763">
    <property type="entry name" value="Rhodanese-like_dom"/>
</dbReference>
<reference evidence="4 5" key="1">
    <citation type="submission" date="2017-02" db="EMBL/GenBank/DDBJ databases">
        <title>Trade-off between light-utilization and light-protection in marine flavobacteria.</title>
        <authorList>
            <person name="Kumagai Y."/>
            <person name="Yoshizawa S."/>
            <person name="Kogure K."/>
            <person name="Iwasaki W."/>
        </authorList>
    </citation>
    <scope>NUCLEOTIDE SEQUENCE [LARGE SCALE GENOMIC DNA]</scope>
    <source>
        <strain evidence="4 5">KCTC 23670</strain>
    </source>
</reference>
<evidence type="ECO:0000259" key="3">
    <source>
        <dbReference type="PROSITE" id="PS50206"/>
    </source>
</evidence>
<dbReference type="InterPro" id="IPR036873">
    <property type="entry name" value="Rhodanese-like_dom_sf"/>
</dbReference>
<dbReference type="PANTHER" id="PTHR11364">
    <property type="entry name" value="THIOSULFATE SULFERTANSFERASE"/>
    <property type="match status" value="1"/>
</dbReference>
<gene>
    <name evidence="4" type="ORF">BTO15_15055</name>
</gene>
<dbReference type="InterPro" id="IPR045078">
    <property type="entry name" value="TST/MPST-like"/>
</dbReference>
<dbReference type="CDD" id="cd01449">
    <property type="entry name" value="TST_Repeat_2"/>
    <property type="match status" value="1"/>
</dbReference>
<dbReference type="SUPFAM" id="SSF52821">
    <property type="entry name" value="Rhodanese/Cell cycle control phosphatase"/>
    <property type="match status" value="2"/>
</dbReference>
<dbReference type="SMART" id="SM00450">
    <property type="entry name" value="RHOD"/>
    <property type="match status" value="2"/>
</dbReference>
<evidence type="ECO:0000256" key="1">
    <source>
        <dbReference type="ARBA" id="ARBA00022679"/>
    </source>
</evidence>
<keyword evidence="1" id="KW-0808">Transferase</keyword>
<dbReference type="PROSITE" id="PS50206">
    <property type="entry name" value="RHODANESE_3"/>
    <property type="match status" value="2"/>
</dbReference>
<dbReference type="Gene3D" id="3.40.250.10">
    <property type="entry name" value="Rhodanese-like domain"/>
    <property type="match status" value="2"/>
</dbReference>
<dbReference type="Pfam" id="PF00581">
    <property type="entry name" value="Rhodanese"/>
    <property type="match status" value="2"/>
</dbReference>
<dbReference type="EMBL" id="CP019336">
    <property type="protein sequence ID" value="AUC23333.1"/>
    <property type="molecule type" value="Genomic_DNA"/>
</dbReference>
<sequence length="282" mass="31560">MSLKITKPIVSVGWLQDNLEHKNLIILDCTIPKVTEKSNTVKSDEKTQIKGAIFFDIKNTFSDVNGKFPNTILSSKEFEYKAQELGINTDSFIVCYDDLGIYSSPRVWWMFQLMGFTNVAVLDGGFPEWIANKYPIENQQKNSRSKGDFKVNYQSEKIKFTKDILNAINNETILIADARSKGRFNSTEPEPRSDVKGGHIPNSVSLPFSEIIENGTFKSEAALKVIFKEINPEKKPFIFSCGTGITASVLALGAEISGSKNYAVYDGSWTEWGSTENLPIEI</sequence>
<keyword evidence="2" id="KW-0677">Repeat</keyword>
<dbReference type="Proteomes" id="UP000232721">
    <property type="component" value="Chromosome"/>
</dbReference>
<name>A0ABM6Q2C9_9FLAO</name>
<keyword evidence="5" id="KW-1185">Reference proteome</keyword>
<organism evidence="4 5">
    <name type="scientific">Polaribacter sejongensis</name>
    <dbReference type="NCBI Taxonomy" id="985043"/>
    <lineage>
        <taxon>Bacteria</taxon>
        <taxon>Pseudomonadati</taxon>
        <taxon>Bacteroidota</taxon>
        <taxon>Flavobacteriia</taxon>
        <taxon>Flavobacteriales</taxon>
        <taxon>Flavobacteriaceae</taxon>
    </lineage>
</organism>
<feature type="domain" description="Rhodanese" evidence="3">
    <location>
        <begin position="169"/>
        <end position="281"/>
    </location>
</feature>
<protein>
    <recommendedName>
        <fullName evidence="3">Rhodanese domain-containing protein</fullName>
    </recommendedName>
</protein>
<evidence type="ECO:0000313" key="4">
    <source>
        <dbReference type="EMBL" id="AUC23333.1"/>
    </source>
</evidence>
<proteinExistence type="predicted"/>